<dbReference type="SUPFAM" id="SSF55979">
    <property type="entry name" value="DNA clamp"/>
    <property type="match status" value="2"/>
</dbReference>
<dbReference type="GO" id="GO:0006275">
    <property type="term" value="P:regulation of DNA replication"/>
    <property type="evidence" value="ECO:0007669"/>
    <property type="project" value="InterPro"/>
</dbReference>
<proteinExistence type="inferred from homology"/>
<dbReference type="Gene3D" id="3.70.10.10">
    <property type="match status" value="1"/>
</dbReference>
<dbReference type="InterPro" id="IPR000730">
    <property type="entry name" value="Pr_cel_nuc_antig"/>
</dbReference>
<dbReference type="EMBL" id="MN739080">
    <property type="protein sequence ID" value="QHS87324.1"/>
    <property type="molecule type" value="Genomic_DNA"/>
</dbReference>
<evidence type="ECO:0000256" key="2">
    <source>
        <dbReference type="ARBA" id="ARBA00023125"/>
    </source>
</evidence>
<reference evidence="5" key="1">
    <citation type="journal article" date="2020" name="Nature">
        <title>Giant virus diversity and host interactions through global metagenomics.</title>
        <authorList>
            <person name="Schulz F."/>
            <person name="Roux S."/>
            <person name="Paez-Espino D."/>
            <person name="Jungbluth S."/>
            <person name="Walsh D.A."/>
            <person name="Denef V.J."/>
            <person name="McMahon K.D."/>
            <person name="Konstantinidis K.T."/>
            <person name="Eloe-Fadrosh E.A."/>
            <person name="Kyrpides N.C."/>
            <person name="Woyke T."/>
        </authorList>
    </citation>
    <scope>NUCLEOTIDE SEQUENCE</scope>
    <source>
        <strain evidence="5">GVMAG-M-3300010157-4</strain>
    </source>
</reference>
<evidence type="ECO:0000259" key="4">
    <source>
        <dbReference type="Pfam" id="PF02747"/>
    </source>
</evidence>
<comment type="similarity">
    <text evidence="1">Belongs to the PCNA family.</text>
</comment>
<dbReference type="CDD" id="cd00577">
    <property type="entry name" value="PCNA"/>
    <property type="match status" value="1"/>
</dbReference>
<protein>
    <recommendedName>
        <fullName evidence="6">Proliferating cell nuclear antigen PCNA N-terminal domain-containing protein</fullName>
    </recommendedName>
</protein>
<dbReference type="Pfam" id="PF02747">
    <property type="entry name" value="PCNA_C"/>
    <property type="match status" value="1"/>
</dbReference>
<dbReference type="GO" id="GO:0006272">
    <property type="term" value="P:leading strand elongation"/>
    <property type="evidence" value="ECO:0007669"/>
    <property type="project" value="TreeGrafter"/>
</dbReference>
<dbReference type="HAMAP" id="MF_00317">
    <property type="entry name" value="DNApol_clamp_arch"/>
    <property type="match status" value="1"/>
</dbReference>
<sequence length="275" mass="31227">MNVVIKNRENARIFSAMFQNIRLFCEHINLMFSADRLYAQGMDSSHISIFEFSIPKTWFDVYEYSSEQTSIVVGVNVALLFKILNTREETHEIHLKYLEATGDKLIVNLLNPAESKSAFDKYFEIPLIDLESELMAIPEIEYQAEFSLASSNFSSLIGQLKQFGADLQIKCSEDEIRLISNSNESGNMSVVVPIDDLSLFAINEGETLNLSFSLAHFHNICAFHKVSGTINLKISDNYPLKATYILELPKYEDDEIAKMAHIVVFLAPRMSDDDN</sequence>
<name>A0A6C0B654_9ZZZZ</name>
<dbReference type="AlphaFoldDB" id="A0A6C0B654"/>
<dbReference type="Pfam" id="PF00705">
    <property type="entry name" value="PCNA_N"/>
    <property type="match status" value="1"/>
</dbReference>
<evidence type="ECO:0008006" key="6">
    <source>
        <dbReference type="Google" id="ProtNLM"/>
    </source>
</evidence>
<dbReference type="InterPro" id="IPR022648">
    <property type="entry name" value="Pr_cel_nuc_antig_N"/>
</dbReference>
<dbReference type="InterPro" id="IPR022649">
    <property type="entry name" value="Pr_cel_nuc_antig_C"/>
</dbReference>
<dbReference type="InterPro" id="IPR046938">
    <property type="entry name" value="DNA_clamp_sf"/>
</dbReference>
<keyword evidence="2" id="KW-0238">DNA-binding</keyword>
<feature type="domain" description="Proliferating cell nuclear antigen PCNA C-terminal" evidence="4">
    <location>
        <begin position="137"/>
        <end position="247"/>
    </location>
</feature>
<dbReference type="GO" id="GO:0003677">
    <property type="term" value="F:DNA binding"/>
    <property type="evidence" value="ECO:0007669"/>
    <property type="project" value="UniProtKB-KW"/>
</dbReference>
<evidence type="ECO:0000259" key="3">
    <source>
        <dbReference type="Pfam" id="PF00705"/>
    </source>
</evidence>
<evidence type="ECO:0000256" key="1">
    <source>
        <dbReference type="ARBA" id="ARBA00010462"/>
    </source>
</evidence>
<dbReference type="PRINTS" id="PR00339">
    <property type="entry name" value="PCNACYCLIN"/>
</dbReference>
<evidence type="ECO:0000313" key="5">
    <source>
        <dbReference type="EMBL" id="QHS87324.1"/>
    </source>
</evidence>
<accession>A0A6C0B654</accession>
<organism evidence="5">
    <name type="scientific">viral metagenome</name>
    <dbReference type="NCBI Taxonomy" id="1070528"/>
    <lineage>
        <taxon>unclassified sequences</taxon>
        <taxon>metagenomes</taxon>
        <taxon>organismal metagenomes</taxon>
    </lineage>
</organism>
<dbReference type="GO" id="GO:0030337">
    <property type="term" value="F:DNA polymerase processivity factor activity"/>
    <property type="evidence" value="ECO:0007669"/>
    <property type="project" value="InterPro"/>
</dbReference>
<dbReference type="PANTHER" id="PTHR11352">
    <property type="entry name" value="PROLIFERATING CELL NUCLEAR ANTIGEN"/>
    <property type="match status" value="1"/>
</dbReference>
<dbReference type="PANTHER" id="PTHR11352:SF0">
    <property type="entry name" value="PROLIFERATING CELL NUCLEAR ANTIGEN"/>
    <property type="match status" value="1"/>
</dbReference>
<feature type="domain" description="Proliferating cell nuclear antigen PCNA N-terminal" evidence="3">
    <location>
        <begin position="9"/>
        <end position="133"/>
    </location>
</feature>